<dbReference type="InterPro" id="IPR002559">
    <property type="entry name" value="Transposase_11"/>
</dbReference>
<dbReference type="PANTHER" id="PTHR33258:SF1">
    <property type="entry name" value="TRANSPOSASE INSL FOR INSERTION SEQUENCE ELEMENT IS186A-RELATED"/>
    <property type="match status" value="1"/>
</dbReference>
<dbReference type="RefSeq" id="WP_382401734.1">
    <property type="nucleotide sequence ID" value="NZ_JBHTNH010000028.1"/>
</dbReference>
<dbReference type="Gene3D" id="3.90.350.10">
    <property type="entry name" value="Transposase Inhibitor Protein From Tn5, Chain A, domain 1"/>
    <property type="match status" value="1"/>
</dbReference>
<keyword evidence="8" id="KW-1185">Reference proteome</keyword>
<keyword evidence="3" id="KW-0238">DNA-binding</keyword>
<keyword evidence="2" id="KW-0815">Transposition</keyword>
<dbReference type="PANTHER" id="PTHR33258">
    <property type="entry name" value="TRANSPOSASE INSL FOR INSERTION SEQUENCE ELEMENT IS186A-RELATED"/>
    <property type="match status" value="1"/>
</dbReference>
<feature type="domain" description="DUF4372" evidence="6">
    <location>
        <begin position="8"/>
        <end position="68"/>
    </location>
</feature>
<comment type="caution">
    <text evidence="7">The sequence shown here is derived from an EMBL/GenBank/DDBJ whole genome shotgun (WGS) entry which is preliminary data.</text>
</comment>
<sequence>MDNHTLLSSFGKWVAPINIEKLTEQITQTGQDRYTKKFTTYSYIKLLLLSHLEEVESLHAMSDTLFDDDVQQELGLDSISVSQLSRKHRTVDPNLLASIFYQLVGQIRHSQPGRTVMPVKIIDSSTMPLNLTNHPWATFRKTKGGVKLHLRLVFMENGSSYPEYANITTANEHDRNQLEVLVDDKEATYVFDRGYIDYERFDRMTDDGYFFVSRLKKNSITRTIKAFEVEQGSTIVTDQMVAVGGPTKRMDNLCRLIEVDDTKGNRLRLITNRFDLKASEISDMYRSRWTIELFFKWLKQHVKIKHFYGHSETAVINQIFLALIVYCLHVLIQLETESRKTILQISRLLKAKLWKDCRHWLRRISGIP</sequence>
<evidence type="ECO:0000256" key="3">
    <source>
        <dbReference type="ARBA" id="ARBA00023125"/>
    </source>
</evidence>
<evidence type="ECO:0000313" key="7">
    <source>
        <dbReference type="EMBL" id="MFD1362816.1"/>
    </source>
</evidence>
<evidence type="ECO:0000256" key="1">
    <source>
        <dbReference type="ARBA" id="ARBA00010075"/>
    </source>
</evidence>
<keyword evidence="4" id="KW-0233">DNA recombination</keyword>
<dbReference type="EMBL" id="JBHTNH010000028">
    <property type="protein sequence ID" value="MFD1362816.1"/>
    <property type="molecule type" value="Genomic_DNA"/>
</dbReference>
<feature type="domain" description="Transposase IS4-like" evidence="5">
    <location>
        <begin position="117"/>
        <end position="328"/>
    </location>
</feature>
<reference evidence="8" key="1">
    <citation type="journal article" date="2019" name="Int. J. Syst. Evol. Microbiol.">
        <title>The Global Catalogue of Microorganisms (GCM) 10K type strain sequencing project: providing services to taxonomists for standard genome sequencing and annotation.</title>
        <authorList>
            <consortium name="The Broad Institute Genomics Platform"/>
            <consortium name="The Broad Institute Genome Sequencing Center for Infectious Disease"/>
            <person name="Wu L."/>
            <person name="Ma J."/>
        </authorList>
    </citation>
    <scope>NUCLEOTIDE SEQUENCE [LARGE SCALE GENOMIC DNA]</scope>
    <source>
        <strain evidence="8">CCUG 54822</strain>
    </source>
</reference>
<dbReference type="Proteomes" id="UP001597178">
    <property type="component" value="Unassembled WGS sequence"/>
</dbReference>
<gene>
    <name evidence="7" type="ORF">ACFQ4A_14240</name>
</gene>
<dbReference type="InterPro" id="IPR047952">
    <property type="entry name" value="Transpos_IS4"/>
</dbReference>
<accession>A0ABW3ZWQ5</accession>
<comment type="similarity">
    <text evidence="1">Belongs to the transposase 11 family.</text>
</comment>
<organism evidence="7 8">
    <name type="scientific">Lentibacillus salinarum</name>
    <dbReference type="NCBI Taxonomy" id="446820"/>
    <lineage>
        <taxon>Bacteria</taxon>
        <taxon>Bacillati</taxon>
        <taxon>Bacillota</taxon>
        <taxon>Bacilli</taxon>
        <taxon>Bacillales</taxon>
        <taxon>Bacillaceae</taxon>
        <taxon>Lentibacillus</taxon>
    </lineage>
</organism>
<proteinExistence type="inferred from homology"/>
<dbReference type="Pfam" id="PF14294">
    <property type="entry name" value="DUF4372"/>
    <property type="match status" value="1"/>
</dbReference>
<evidence type="ECO:0000259" key="5">
    <source>
        <dbReference type="Pfam" id="PF01609"/>
    </source>
</evidence>
<dbReference type="InterPro" id="IPR012337">
    <property type="entry name" value="RNaseH-like_sf"/>
</dbReference>
<protein>
    <submittedName>
        <fullName evidence="7">IS4 family transposase</fullName>
    </submittedName>
</protein>
<evidence type="ECO:0000259" key="6">
    <source>
        <dbReference type="Pfam" id="PF14294"/>
    </source>
</evidence>
<dbReference type="NCBIfam" id="NF033592">
    <property type="entry name" value="transpos_IS4_1"/>
    <property type="match status" value="1"/>
</dbReference>
<dbReference type="SUPFAM" id="SSF53098">
    <property type="entry name" value="Ribonuclease H-like"/>
    <property type="match status" value="1"/>
</dbReference>
<evidence type="ECO:0000256" key="4">
    <source>
        <dbReference type="ARBA" id="ARBA00023172"/>
    </source>
</evidence>
<evidence type="ECO:0000313" key="8">
    <source>
        <dbReference type="Proteomes" id="UP001597178"/>
    </source>
</evidence>
<name>A0ABW3ZWQ5_9BACI</name>
<dbReference type="Pfam" id="PF01609">
    <property type="entry name" value="DDE_Tnp_1"/>
    <property type="match status" value="1"/>
</dbReference>
<evidence type="ECO:0000256" key="2">
    <source>
        <dbReference type="ARBA" id="ARBA00022578"/>
    </source>
</evidence>
<dbReference type="InterPro" id="IPR025399">
    <property type="entry name" value="DUF4372"/>
</dbReference>